<feature type="compositionally biased region" description="Low complexity" evidence="3">
    <location>
        <begin position="149"/>
        <end position="165"/>
    </location>
</feature>
<evidence type="ECO:0000313" key="6">
    <source>
        <dbReference type="Proteomes" id="UP001224775"/>
    </source>
</evidence>
<sequence length="652" mass="71693">MNRPFLLSPSRNQLQSSAVQFSSTMVTSSHLRTITAAATASRRVASSRFLHHYQSNAHDSSKFAHPLHTKRNLEYRQSTTICSTFGIRTMNITTSLKNNNHPPPPSMVSSNSLSSSSRSFHDDSRVTAAAASSIRRPSRYCYSTISSKSSINNDSLSKQQQQQQQRISLSPLAATSNSQPKSPTTTTTTIRTKTTNANDSAMDDEYGNMESSGQIYTHPQPYHLESFGLFGHHVPAGGGHHHYPSPLPRGVLNPAFINYNTYGTLNSKRDNVLVICHALTGNSSLEAWWGELLGPGKAFDTDRYFIVCANILGSCYGSCGPSSARPGMGGSDDDANVPRNKEGQAIYGIDFPDISVRDTVRLQLIMLKNELKINSIKCVIGGSFGGMQTMEYCVMAGATRPDMGQSRMMMGCNGGSGGTVMMNNNNRNDAPPPAVPYGLGEFTTRRNGRIEPFVRSAVPIACGARHTAWQIAISETQRQAVYADPKWNNGRIDPQDPPHAGLSVARQIGMVSYRTPLGYHQKFGRALTDESGPSYGSRAPWQVKSYLEYQGKKFLDRFDPVTYVKLTEQMDSHDVSRSRGTMEEVLSHVEIPVCVLGIDSDILYPLREQEEIAAWLPNGELKIIHSDAGHDGFLLEQDQVAAHIKSFLYSHD</sequence>
<dbReference type="HAMAP" id="MF_00296">
    <property type="entry name" value="MetX_acyltransf"/>
    <property type="match status" value="1"/>
</dbReference>
<dbReference type="SUPFAM" id="SSF53474">
    <property type="entry name" value="alpha/beta-Hydrolases"/>
    <property type="match status" value="2"/>
</dbReference>
<dbReference type="InterPro" id="IPR029058">
    <property type="entry name" value="AB_hydrolase_fold"/>
</dbReference>
<feature type="region of interest" description="Disordered" evidence="3">
    <location>
        <begin position="94"/>
        <end position="120"/>
    </location>
</feature>
<proteinExistence type="inferred from homology"/>
<dbReference type="GO" id="GO:0009086">
    <property type="term" value="P:methionine biosynthetic process"/>
    <property type="evidence" value="ECO:0007669"/>
    <property type="project" value="TreeGrafter"/>
</dbReference>
<dbReference type="InterPro" id="IPR008220">
    <property type="entry name" value="HAT_MetX-like"/>
</dbReference>
<dbReference type="PANTHER" id="PTHR32268:SF11">
    <property type="entry name" value="HOMOSERINE O-ACETYLTRANSFERASE"/>
    <property type="match status" value="1"/>
</dbReference>
<dbReference type="GO" id="GO:0004414">
    <property type="term" value="F:homoserine O-acetyltransferase activity"/>
    <property type="evidence" value="ECO:0007669"/>
    <property type="project" value="UniProtKB-EC"/>
</dbReference>
<comment type="similarity">
    <text evidence="1">Belongs to the AB hydrolase superfamily. MetX family.</text>
</comment>
<dbReference type="Pfam" id="PF00561">
    <property type="entry name" value="Abhydrolase_1"/>
    <property type="match status" value="2"/>
</dbReference>
<dbReference type="GO" id="GO:0009092">
    <property type="term" value="P:homoserine metabolic process"/>
    <property type="evidence" value="ECO:0007669"/>
    <property type="project" value="TreeGrafter"/>
</dbReference>
<feature type="region of interest" description="Disordered" evidence="3">
    <location>
        <begin position="149"/>
        <end position="203"/>
    </location>
</feature>
<feature type="domain" description="AB hydrolase-1" evidence="4">
    <location>
        <begin position="271"/>
        <end position="393"/>
    </location>
</feature>
<feature type="compositionally biased region" description="Low complexity" evidence="3">
    <location>
        <begin position="184"/>
        <end position="195"/>
    </location>
</feature>
<comment type="caution">
    <text evidence="5">The sequence shown here is derived from an EMBL/GenBank/DDBJ whole genome shotgun (WGS) entry which is preliminary data.</text>
</comment>
<evidence type="ECO:0000256" key="3">
    <source>
        <dbReference type="SAM" id="MobiDB-lite"/>
    </source>
</evidence>
<dbReference type="AlphaFoldDB" id="A0AAD8XYI9"/>
<feature type="domain" description="AB hydrolase-1" evidence="4">
    <location>
        <begin position="464"/>
        <end position="636"/>
    </location>
</feature>
<organism evidence="5 6">
    <name type="scientific">Skeletonema marinoi</name>
    <dbReference type="NCBI Taxonomy" id="267567"/>
    <lineage>
        <taxon>Eukaryota</taxon>
        <taxon>Sar</taxon>
        <taxon>Stramenopiles</taxon>
        <taxon>Ochrophyta</taxon>
        <taxon>Bacillariophyta</taxon>
        <taxon>Coscinodiscophyceae</taxon>
        <taxon>Thalassiosirophycidae</taxon>
        <taxon>Thalassiosirales</taxon>
        <taxon>Skeletonemataceae</taxon>
        <taxon>Skeletonema</taxon>
        <taxon>Skeletonema marinoi-dohrnii complex</taxon>
    </lineage>
</organism>
<evidence type="ECO:0000256" key="1">
    <source>
        <dbReference type="ARBA" id="ARBA00006886"/>
    </source>
</evidence>
<accession>A0AAD8XYI9</accession>
<evidence type="ECO:0000259" key="4">
    <source>
        <dbReference type="Pfam" id="PF00561"/>
    </source>
</evidence>
<keyword evidence="6" id="KW-1185">Reference proteome</keyword>
<keyword evidence="2 5" id="KW-0808">Transferase</keyword>
<protein>
    <submittedName>
        <fullName evidence="5">Homoserine O-acetyltransferase</fullName>
        <ecNumber evidence="5">2.3.1.31</ecNumber>
    </submittedName>
</protein>
<gene>
    <name evidence="5" type="ORF">QTG54_013538</name>
</gene>
<feature type="compositionally biased region" description="Polar residues" evidence="3">
    <location>
        <begin position="173"/>
        <end position="183"/>
    </location>
</feature>
<dbReference type="EC" id="2.3.1.31" evidence="5"/>
<name>A0AAD8XYI9_9STRA</name>
<feature type="compositionally biased region" description="Low complexity" evidence="3">
    <location>
        <begin position="107"/>
        <end position="118"/>
    </location>
</feature>
<evidence type="ECO:0000313" key="5">
    <source>
        <dbReference type="EMBL" id="KAK1735832.1"/>
    </source>
</evidence>
<dbReference type="EMBL" id="JATAAI010000032">
    <property type="protein sequence ID" value="KAK1735832.1"/>
    <property type="molecule type" value="Genomic_DNA"/>
</dbReference>
<evidence type="ECO:0000256" key="2">
    <source>
        <dbReference type="ARBA" id="ARBA00022679"/>
    </source>
</evidence>
<reference evidence="5" key="1">
    <citation type="submission" date="2023-06" db="EMBL/GenBank/DDBJ databases">
        <title>Survivors Of The Sea: Transcriptome response of Skeletonema marinoi to long-term dormancy.</title>
        <authorList>
            <person name="Pinder M.I.M."/>
            <person name="Kourtchenko O."/>
            <person name="Robertson E.K."/>
            <person name="Larsson T."/>
            <person name="Maumus F."/>
            <person name="Osuna-Cruz C.M."/>
            <person name="Vancaester E."/>
            <person name="Stenow R."/>
            <person name="Vandepoele K."/>
            <person name="Ploug H."/>
            <person name="Bruchert V."/>
            <person name="Godhe A."/>
            <person name="Topel M."/>
        </authorList>
    </citation>
    <scope>NUCLEOTIDE SEQUENCE</scope>
    <source>
        <strain evidence="5">R05AC</strain>
    </source>
</reference>
<keyword evidence="5" id="KW-0012">Acyltransferase</keyword>
<dbReference type="Gene3D" id="3.40.50.1820">
    <property type="entry name" value="alpha/beta hydrolase"/>
    <property type="match status" value="1"/>
</dbReference>
<dbReference type="InterPro" id="IPR000073">
    <property type="entry name" value="AB_hydrolase_1"/>
</dbReference>
<dbReference type="PANTHER" id="PTHR32268">
    <property type="entry name" value="HOMOSERINE O-ACETYLTRANSFERASE"/>
    <property type="match status" value="1"/>
</dbReference>
<dbReference type="Proteomes" id="UP001224775">
    <property type="component" value="Unassembled WGS sequence"/>
</dbReference>